<dbReference type="EMBL" id="FN649749">
    <property type="protein sequence ID" value="CBJ27008.1"/>
    <property type="molecule type" value="Genomic_DNA"/>
</dbReference>
<feature type="region of interest" description="Disordered" evidence="3">
    <location>
        <begin position="175"/>
        <end position="348"/>
    </location>
</feature>
<dbReference type="Gene3D" id="3.40.1000.30">
    <property type="match status" value="1"/>
</dbReference>
<proteinExistence type="inferred from homology"/>
<dbReference type="GO" id="GO:0043161">
    <property type="term" value="P:proteasome-mediated ubiquitin-dependent protein catabolic process"/>
    <property type="evidence" value="ECO:0007669"/>
    <property type="project" value="InterPro"/>
</dbReference>
<dbReference type="PANTHER" id="PTHR13266">
    <property type="entry name" value="PROTEASOME INHIBITOR"/>
    <property type="match status" value="1"/>
</dbReference>
<dbReference type="eggNOG" id="ENOG502SFU0">
    <property type="taxonomic scope" value="Eukaryota"/>
</dbReference>
<evidence type="ECO:0000313" key="6">
    <source>
        <dbReference type="Proteomes" id="UP000002630"/>
    </source>
</evidence>
<protein>
    <recommendedName>
        <fullName evidence="4">PI31 proteasome regulator N-terminal domain-containing protein</fullName>
    </recommendedName>
</protein>
<dbReference type="InterPro" id="IPR021625">
    <property type="entry name" value="PI31_Prot_N"/>
</dbReference>
<organism evidence="5 6">
    <name type="scientific">Ectocarpus siliculosus</name>
    <name type="common">Brown alga</name>
    <name type="synonym">Conferva siliculosa</name>
    <dbReference type="NCBI Taxonomy" id="2880"/>
    <lineage>
        <taxon>Eukaryota</taxon>
        <taxon>Sar</taxon>
        <taxon>Stramenopiles</taxon>
        <taxon>Ochrophyta</taxon>
        <taxon>PX clade</taxon>
        <taxon>Phaeophyceae</taxon>
        <taxon>Ectocarpales</taxon>
        <taxon>Ectocarpaceae</taxon>
        <taxon>Ectocarpus</taxon>
    </lineage>
</organism>
<dbReference type="GO" id="GO:0000502">
    <property type="term" value="C:proteasome complex"/>
    <property type="evidence" value="ECO:0007669"/>
    <property type="project" value="UniProtKB-KW"/>
</dbReference>
<keyword evidence="6" id="KW-1185">Reference proteome</keyword>
<dbReference type="GO" id="GO:0070628">
    <property type="term" value="F:proteasome binding"/>
    <property type="evidence" value="ECO:0007669"/>
    <property type="project" value="InterPro"/>
</dbReference>
<evidence type="ECO:0000313" key="5">
    <source>
        <dbReference type="EMBL" id="CBJ27008.1"/>
    </source>
</evidence>
<sequence length="348" mass="35018">MTATSASGSAAGGEGSFTPSDSGTGVVLSKAYQARVTPKSALHASALALHCLLVTEGFVCTGQDDKAGAIKGFAAPVRDVPQEKLVPDRWDADPSAVSFRYRRPDRTGKVYLFKAVAGGGPAQFFLGEKGGEIQSADVDLEPLERCGPKFFESEGFFETLFSVFRREVLAHIAPPVVAPPPQPAGGETVPAPDRNFSPSTSGKPRPAIPGTAAEDDDPLRVGPPRFAGPPGVGPTPFLPGRGGDFGGDLFPSGVGGPAGGGGGGLPGPGGLLGPGHPMFGGGGGAGYMEPRFDPYGPPIPGQQPWGPGVPGRGGGGRGGPAQGGPRGPPGGPDNDHLRPPGGSGDMFF</sequence>
<evidence type="ECO:0000256" key="3">
    <source>
        <dbReference type="SAM" id="MobiDB-lite"/>
    </source>
</evidence>
<evidence type="ECO:0000259" key="4">
    <source>
        <dbReference type="Pfam" id="PF11566"/>
    </source>
</evidence>
<gene>
    <name evidence="5" type="ORF">Esi_0051_0122</name>
</gene>
<evidence type="ECO:0000256" key="1">
    <source>
        <dbReference type="ARBA" id="ARBA00006405"/>
    </source>
</evidence>
<feature type="compositionally biased region" description="Gly residues" evidence="3">
    <location>
        <begin position="308"/>
        <end position="325"/>
    </location>
</feature>
<dbReference type="Pfam" id="PF11566">
    <property type="entry name" value="PI31_Prot_N"/>
    <property type="match status" value="1"/>
</dbReference>
<dbReference type="OMA" id="HPLFGHR"/>
<dbReference type="InParanoid" id="D7G3L0"/>
<dbReference type="InterPro" id="IPR045128">
    <property type="entry name" value="PI31-like"/>
</dbReference>
<feature type="domain" description="PI31 proteasome regulator N-terminal" evidence="4">
    <location>
        <begin position="43"/>
        <end position="122"/>
    </location>
</feature>
<dbReference type="GO" id="GO:0004866">
    <property type="term" value="F:endopeptidase inhibitor activity"/>
    <property type="evidence" value="ECO:0007669"/>
    <property type="project" value="InterPro"/>
</dbReference>
<comment type="similarity">
    <text evidence="1">Belongs to the proteasome inhibitor PI31 family.</text>
</comment>
<feature type="compositionally biased region" description="Gly residues" evidence="3">
    <location>
        <begin position="253"/>
        <end position="286"/>
    </location>
</feature>
<dbReference type="OrthoDB" id="10389467at2759"/>
<dbReference type="EMBL" id="FN648719">
    <property type="protein sequence ID" value="CBJ27008.1"/>
    <property type="molecule type" value="Genomic_DNA"/>
</dbReference>
<name>D7G3L0_ECTSI</name>
<dbReference type="PANTHER" id="PTHR13266:SF1">
    <property type="entry name" value="PROTEASOME INHIBITOR PI31 SUBUNIT"/>
    <property type="match status" value="1"/>
</dbReference>
<accession>D7G3L0</accession>
<dbReference type="AlphaFoldDB" id="D7G3L0"/>
<evidence type="ECO:0000256" key="2">
    <source>
        <dbReference type="ARBA" id="ARBA00022942"/>
    </source>
</evidence>
<dbReference type="Proteomes" id="UP000002630">
    <property type="component" value="Linkage Group LG24"/>
</dbReference>
<keyword evidence="2" id="KW-0647">Proteasome</keyword>
<feature type="region of interest" description="Disordered" evidence="3">
    <location>
        <begin position="1"/>
        <end position="23"/>
    </location>
</feature>
<reference evidence="5 6" key="1">
    <citation type="journal article" date="2010" name="Nature">
        <title>The Ectocarpus genome and the independent evolution of multicellularity in brown algae.</title>
        <authorList>
            <person name="Cock J.M."/>
            <person name="Sterck L."/>
            <person name="Rouze P."/>
            <person name="Scornet D."/>
            <person name="Allen A.E."/>
            <person name="Amoutzias G."/>
            <person name="Anthouard V."/>
            <person name="Artiguenave F."/>
            <person name="Aury J.M."/>
            <person name="Badger J.H."/>
            <person name="Beszteri B."/>
            <person name="Billiau K."/>
            <person name="Bonnet E."/>
            <person name="Bothwell J.H."/>
            <person name="Bowler C."/>
            <person name="Boyen C."/>
            <person name="Brownlee C."/>
            <person name="Carrano C.J."/>
            <person name="Charrier B."/>
            <person name="Cho G.Y."/>
            <person name="Coelho S.M."/>
            <person name="Collen J."/>
            <person name="Corre E."/>
            <person name="Da Silva C."/>
            <person name="Delage L."/>
            <person name="Delaroque N."/>
            <person name="Dittami S.M."/>
            <person name="Doulbeau S."/>
            <person name="Elias M."/>
            <person name="Farnham G."/>
            <person name="Gachon C.M."/>
            <person name="Gschloessl B."/>
            <person name="Heesch S."/>
            <person name="Jabbari K."/>
            <person name="Jubin C."/>
            <person name="Kawai H."/>
            <person name="Kimura K."/>
            <person name="Kloareg B."/>
            <person name="Kupper F.C."/>
            <person name="Lang D."/>
            <person name="Le Bail A."/>
            <person name="Leblanc C."/>
            <person name="Lerouge P."/>
            <person name="Lohr M."/>
            <person name="Lopez P.J."/>
            <person name="Martens C."/>
            <person name="Maumus F."/>
            <person name="Michel G."/>
            <person name="Miranda-Saavedra D."/>
            <person name="Morales J."/>
            <person name="Moreau H."/>
            <person name="Motomura T."/>
            <person name="Nagasato C."/>
            <person name="Napoli C.A."/>
            <person name="Nelson D.R."/>
            <person name="Nyvall-Collen P."/>
            <person name="Peters A.F."/>
            <person name="Pommier C."/>
            <person name="Potin P."/>
            <person name="Poulain J."/>
            <person name="Quesneville H."/>
            <person name="Read B."/>
            <person name="Rensing S.A."/>
            <person name="Ritter A."/>
            <person name="Rousvoal S."/>
            <person name="Samanta M."/>
            <person name="Samson G."/>
            <person name="Schroeder D.C."/>
            <person name="Segurens B."/>
            <person name="Strittmatter M."/>
            <person name="Tonon T."/>
            <person name="Tregear J.W."/>
            <person name="Valentin K."/>
            <person name="von Dassow P."/>
            <person name="Yamagishi T."/>
            <person name="Van de Peer Y."/>
            <person name="Wincker P."/>
        </authorList>
    </citation>
    <scope>NUCLEOTIDE SEQUENCE [LARGE SCALE GENOMIC DNA]</scope>
    <source>
        <strain evidence="6">Ec32 / CCAP1310/4</strain>
    </source>
</reference>